<gene>
    <name evidence="2" type="ORF">BJ987_000631</name>
</gene>
<accession>A0ABS4Q9A2</accession>
<keyword evidence="3" id="KW-1185">Reference proteome</keyword>
<evidence type="ECO:0000256" key="1">
    <source>
        <dbReference type="SAM" id="MobiDB-lite"/>
    </source>
</evidence>
<feature type="compositionally biased region" description="Low complexity" evidence="1">
    <location>
        <begin position="17"/>
        <end position="29"/>
    </location>
</feature>
<proteinExistence type="predicted"/>
<name>A0ABS4Q9A2_9NOCA</name>
<sequence length="45" mass="4679">MNSAVISRSRTAAHTLAAASNPATPAHAPVIPANTRTHRYQGGRV</sequence>
<evidence type="ECO:0000313" key="3">
    <source>
        <dbReference type="Proteomes" id="UP001519325"/>
    </source>
</evidence>
<dbReference type="EMBL" id="JAGGMR010000001">
    <property type="protein sequence ID" value="MBP2187730.1"/>
    <property type="molecule type" value="Genomic_DNA"/>
</dbReference>
<feature type="compositionally biased region" description="Basic residues" evidence="1">
    <location>
        <begin position="36"/>
        <end position="45"/>
    </location>
</feature>
<reference evidence="2 3" key="1">
    <citation type="submission" date="2021-03" db="EMBL/GenBank/DDBJ databases">
        <title>Sequencing the genomes of 1000 actinobacteria strains.</title>
        <authorList>
            <person name="Klenk H.-P."/>
        </authorList>
    </citation>
    <scope>NUCLEOTIDE SEQUENCE [LARGE SCALE GENOMIC DNA]</scope>
    <source>
        <strain evidence="2 3">DSM 45516</strain>
    </source>
</reference>
<protein>
    <submittedName>
        <fullName evidence="2">Uncharacterized protein</fullName>
    </submittedName>
</protein>
<evidence type="ECO:0000313" key="2">
    <source>
        <dbReference type="EMBL" id="MBP2187730.1"/>
    </source>
</evidence>
<comment type="caution">
    <text evidence="2">The sequence shown here is derived from an EMBL/GenBank/DDBJ whole genome shotgun (WGS) entry which is preliminary data.</text>
</comment>
<organism evidence="2 3">
    <name type="scientific">Nocardia goodfellowii</name>
    <dbReference type="NCBI Taxonomy" id="882446"/>
    <lineage>
        <taxon>Bacteria</taxon>
        <taxon>Bacillati</taxon>
        <taxon>Actinomycetota</taxon>
        <taxon>Actinomycetes</taxon>
        <taxon>Mycobacteriales</taxon>
        <taxon>Nocardiaceae</taxon>
        <taxon>Nocardia</taxon>
    </lineage>
</organism>
<dbReference type="Proteomes" id="UP001519325">
    <property type="component" value="Unassembled WGS sequence"/>
</dbReference>
<feature type="region of interest" description="Disordered" evidence="1">
    <location>
        <begin position="16"/>
        <end position="45"/>
    </location>
</feature>